<comment type="subunit">
    <text evidence="1">Component of the NuA4 histone acetyltransferase complex.</text>
</comment>
<evidence type="ECO:0000259" key="5">
    <source>
        <dbReference type="PROSITE" id="PS50013"/>
    </source>
</evidence>
<dbReference type="Pfam" id="PF00385">
    <property type="entry name" value="Chromo"/>
    <property type="match status" value="1"/>
</dbReference>
<feature type="region of interest" description="Disordered" evidence="4">
    <location>
        <begin position="1071"/>
        <end position="1127"/>
    </location>
</feature>
<gene>
    <name evidence="7" type="ORF">AAWM_04714</name>
</gene>
<dbReference type="SMART" id="SM00298">
    <property type="entry name" value="CHROMO"/>
    <property type="match status" value="1"/>
</dbReference>
<keyword evidence="2" id="KW-0378">Hydrolase</keyword>
<feature type="compositionally biased region" description="Polar residues" evidence="4">
    <location>
        <begin position="23"/>
        <end position="39"/>
    </location>
</feature>
<dbReference type="Proteomes" id="UP000286921">
    <property type="component" value="Unassembled WGS sequence"/>
</dbReference>
<feature type="compositionally biased region" description="Polar residues" evidence="4">
    <location>
        <begin position="1655"/>
        <end position="1678"/>
    </location>
</feature>
<dbReference type="InterPro" id="IPR016197">
    <property type="entry name" value="Chromo-like_dom_sf"/>
</dbReference>
<feature type="domain" description="Chromo" evidence="5">
    <location>
        <begin position="482"/>
        <end position="529"/>
    </location>
</feature>
<comment type="caution">
    <text evidence="7">The sequence shown here is derived from an EMBL/GenBank/DDBJ whole genome shotgun (WGS) entry which is preliminary data.</text>
</comment>
<dbReference type="GO" id="GO:0006338">
    <property type="term" value="P:chromatin remodeling"/>
    <property type="evidence" value="ECO:0007669"/>
    <property type="project" value="UniProtKB-ARBA"/>
</dbReference>
<keyword evidence="8" id="KW-1185">Reference proteome</keyword>
<dbReference type="InterPro" id="IPR000953">
    <property type="entry name" value="Chromo/chromo_shadow_dom"/>
</dbReference>
<feature type="region of interest" description="Disordered" evidence="4">
    <location>
        <begin position="122"/>
        <end position="227"/>
    </location>
</feature>
<evidence type="ECO:0000313" key="7">
    <source>
        <dbReference type="EMBL" id="GCB21829.1"/>
    </source>
</evidence>
<dbReference type="InterPro" id="IPR012337">
    <property type="entry name" value="RNaseH-like_sf"/>
</dbReference>
<dbReference type="PANTHER" id="PTHR11439:SF467">
    <property type="entry name" value="INTEGRASE CATALYTIC DOMAIN-CONTAINING PROTEIN"/>
    <property type="match status" value="1"/>
</dbReference>
<dbReference type="Pfam" id="PF07727">
    <property type="entry name" value="RVT_2"/>
    <property type="match status" value="1"/>
</dbReference>
<feature type="region of interest" description="Disordered" evidence="4">
    <location>
        <begin position="1645"/>
        <end position="1712"/>
    </location>
</feature>
<dbReference type="InterPro" id="IPR025724">
    <property type="entry name" value="GAG-pre-integrase_dom"/>
</dbReference>
<protein>
    <submittedName>
        <fullName evidence="7">Copia protein</fullName>
    </submittedName>
</protein>
<evidence type="ECO:0000256" key="3">
    <source>
        <dbReference type="ARBA" id="ARBA00022884"/>
    </source>
</evidence>
<evidence type="ECO:0000259" key="6">
    <source>
        <dbReference type="PROSITE" id="PS50994"/>
    </source>
</evidence>
<feature type="region of interest" description="Disordered" evidence="4">
    <location>
        <begin position="1"/>
        <end position="39"/>
    </location>
</feature>
<dbReference type="PANTHER" id="PTHR11439">
    <property type="entry name" value="GAG-POL-RELATED RETROTRANSPOSON"/>
    <property type="match status" value="1"/>
</dbReference>
<dbReference type="CDD" id="cd00024">
    <property type="entry name" value="CD_CSD"/>
    <property type="match status" value="1"/>
</dbReference>
<feature type="compositionally biased region" description="Polar residues" evidence="4">
    <location>
        <begin position="713"/>
        <end position="723"/>
    </location>
</feature>
<sequence length="2457" mass="274710">MTQPAPRRALVDLDNIEFYRPQPSKSLQPEPAPSSQSINPCLSFLPGTAAGTTLPRGDGIPFFDRPHERESPCGPARLNSFDVELSKFAKAASQVTFSAMDSQRTQGETSSKTFDASTISLTSCLSSPRQRTDSPRPFGRTTARESSEISTDLDGHLCTPSPDLQEQDHSLDIQPSTSDESNVINQSCSSPPNDNHDMNFCSTPSRHVPYNESTDKPIGGQENNQNVLGNVPQQLKQHVSSPAVSECELLPNDRRSPSIAVNDSSAEDQLCSESDQSRSAGPKEAFNRQLAEVAPNLDLSSAITKPPRRKAFEVAHTRIVEQKIHRPRDCQPGLHAIPVRRPNCSDMEESPRLAKRRRRANRPAEKVATHASSGRSGNPLRGTASARSAEPCSSQDIFGHAILTIETRASGTSYFFSFEPNSLTKPEAPPFRFSLDEEPHRLADVSSTQGPRNVRRSREGMPSSRDYIPTKIPCNTIDEREWEVERILASRISRGKLQYRVQWKGCDPDLSWYPARGFKGAPYKIQNFHGIFADQPGPPGGWQNGWKLGRQGKNLTMSQMMTCQSDWNHQILRKAVHAIQQIITPIFGCHFAILQANKNAANAGLKAAAAEDSHKIWAKILVDPGNPDENQAVEDLPCLQGNGLKQSNFGGAYRKLPPEERTRRALAAASAIARSRHTTRQKSPHQAQAAFSNPEQGPSPLHSTNPEIGHAPLTSSNNNSTRYSLRPNRPTTFLERKPRYTVDPVRFPHFFESYSRYLKASELPDSEYVPPSHTPTPSSSDRSPSVISSLPSAASSLELFGVLQSRGASVYTMTDTAKFEQFGLSAFYNNIPILDNAGDWFKWNQKVNQFIRISPVADDGVVPPIEEDEARQWTHRQKFYSAMITAKLTHNASQRINAFEISQVQLLIQAVKDHFKPEGTGTYVNLQRRYMSLTREKCGSAQALGAEIRKIHAEKLLLDPDCVTSEIERTFFFMHALGPEYESFRDHIFRQMDLVNERDANGTITKAAPTWANNPLTGQTLPALALIRGPGDKKLIPSLDGTTCRIEIDNVPYCSFCRKPYHVDSECFRKNPKRKDQTKEGRSHKERPSSSHTGARKPLKRRPFTDDEDDDVVGPKDPKKPTFMATKVSGEDVNKAFGKDVEGNFALFDHIPSMMATKTLSIRDAWIVDSGCAQHVCNSASRFIQMDKYHGPPLRSVDASTTPSGVGTVNILCNARGRRKWLVLDNVLYVPSAHANLISVLQLLNRGAKVEFSSQGASICNKANGKNLYTASQYHGVYALDLWTNLTFPAYHVSPQMTLWHNRLAHLSDANLQRLKKQAHGIRDIEPRQPCNPCLQGRMIEKPHTRSGQSRRGKFAMELLHIDVAGPFDEGLDGSRYWLTIVDDFTGWIEIIPIPRRQEYVVESLRFFLDHNERPERKCRRIRLDRIPEQVGEEMKFILFSRAIQAEVTGIDQHQQNGVAERAHKTIYDRVGPTLAHAGLPPKFWPEIARTAAFLSNRSPSSKLNMTPYQAWYGDKPDLSRLRVIGSKGEYLIPPKLRKKLTGPRTRPCTLLGYEGNTNYRILLEDGRIVGTPNAEFHEVLEAPSTQTREDVVTRQDGLPAVTAAAAGGSETVGLINQPSVGIRQASVPASGRQLSMAPPERALPKSAKHISHTLPRSSNDNSRGLNQSSNEDSQTPASSQSSDEDSQPPVAVQGDRTLSPTRSDDTFGPFADDLQDIVQRNESPTGGDQQQGDAHQGQDLGEWQRYPELQRDHPIHTVPQEALENHPELKIRTPQVTLDTFSDSEEELALMNIPKENIIPTFLTVAAKETEPFEPSTLHQAKNDASWLEWERAMLEEVNSLHQNKTWELVDPPTDRRILSGKWVFKVKRGPHGEVIRYKCRWVVRGFTQEEGIDYDETFASVVKPMSYKALFAIAAALDLEIEQMDVKTAFLYGYIDHEIYVEQPHHMSDGTSKVCKLRKALYGLKQAPRIWYQTLTNFLRNLGFEPISSDLGIFIRSNMYIAVYVDDLLIVGPSIAEIKKIKRSLRNRFQMTDLGPCSYYLGMSVQRDRQNRTLYLSQEAYIDKVAHQFGISNGAPVGTPIETSPLPENSPGYDCPPNQRVTYQRIVGSLMYIMLGTRGDVAYAVSMASRYLANPGPQHMDLAQRILRYLNGTKGLRLTYKGQPQMLKGFTDADWGGCRNTRRSTAGYLFNIGSGAISWQSKRQSVVALSTCEAEFLGQTQATKEAIWLRRLLNELNMSQGKAATIICGDNQGAIALSSNPQYHSRTKHMEIQRKWQGEVQDLGAVALKYVPTTEQIADGFTKPLARERCKVDYALQLTLISPTHHPSLRLTRLRRLPVPASLPSPQSMLIPSVLLCDWITWDSDEIAPRRTISNGINASFMAPAGYSAPSPSSTSPSPSPFTFARHLANRFHGQWYFRSSGLLHPVISRMLKKRRYEYGWLLLQDYLLKLGNIL</sequence>
<feature type="compositionally biased region" description="Polar residues" evidence="4">
    <location>
        <begin position="173"/>
        <end position="193"/>
    </location>
</feature>
<feature type="domain" description="Integrase catalytic" evidence="6">
    <location>
        <begin position="1339"/>
        <end position="1516"/>
    </location>
</feature>
<dbReference type="PROSITE" id="PS50994">
    <property type="entry name" value="INTEGRASE"/>
    <property type="match status" value="1"/>
</dbReference>
<feature type="region of interest" description="Disordered" evidence="4">
    <location>
        <begin position="326"/>
        <end position="392"/>
    </location>
</feature>
<evidence type="ECO:0000256" key="4">
    <source>
        <dbReference type="SAM" id="MobiDB-lite"/>
    </source>
</evidence>
<dbReference type="InterPro" id="IPR036397">
    <property type="entry name" value="RNaseH_sf"/>
</dbReference>
<reference evidence="7 8" key="1">
    <citation type="submission" date="2016-09" db="EMBL/GenBank/DDBJ databases">
        <title>Aspergillus awamori IFM 58123T.</title>
        <authorList>
            <person name="Kusuya Y."/>
            <person name="Shimizu M."/>
            <person name="Takahashi H."/>
            <person name="Yaguchi T."/>
        </authorList>
    </citation>
    <scope>NUCLEOTIDE SEQUENCE [LARGE SCALE GENOMIC DNA]</scope>
    <source>
        <strain evidence="7 8">IFM 58123</strain>
    </source>
</reference>
<feature type="region of interest" description="Disordered" evidence="4">
    <location>
        <begin position="766"/>
        <end position="787"/>
    </location>
</feature>
<dbReference type="PROSITE" id="PS50013">
    <property type="entry name" value="CHROMO_2"/>
    <property type="match status" value="1"/>
</dbReference>
<accession>A0A401KRH8</accession>
<dbReference type="STRING" id="105351.A0A401KRH8"/>
<feature type="region of interest" description="Disordered" evidence="4">
    <location>
        <begin position="667"/>
        <end position="737"/>
    </location>
</feature>
<dbReference type="GO" id="GO:0015074">
    <property type="term" value="P:DNA integration"/>
    <property type="evidence" value="ECO:0007669"/>
    <property type="project" value="InterPro"/>
</dbReference>
<proteinExistence type="predicted"/>
<feature type="compositionally biased region" description="Low complexity" evidence="4">
    <location>
        <begin position="775"/>
        <end position="787"/>
    </location>
</feature>
<dbReference type="SUPFAM" id="SSF54160">
    <property type="entry name" value="Chromo domain-like"/>
    <property type="match status" value="1"/>
</dbReference>
<feature type="compositionally biased region" description="Polar residues" evidence="4">
    <location>
        <begin position="684"/>
        <end position="706"/>
    </location>
</feature>
<dbReference type="SUPFAM" id="SSF53098">
    <property type="entry name" value="Ribonuclease H-like"/>
    <property type="match status" value="1"/>
</dbReference>
<evidence type="ECO:0000256" key="2">
    <source>
        <dbReference type="ARBA" id="ARBA00022750"/>
    </source>
</evidence>
<organism evidence="7 8">
    <name type="scientific">Aspergillus awamori</name>
    <name type="common">Black koji mold</name>
    <dbReference type="NCBI Taxonomy" id="105351"/>
    <lineage>
        <taxon>Eukaryota</taxon>
        <taxon>Fungi</taxon>
        <taxon>Dikarya</taxon>
        <taxon>Ascomycota</taxon>
        <taxon>Pezizomycotina</taxon>
        <taxon>Eurotiomycetes</taxon>
        <taxon>Eurotiomycetidae</taxon>
        <taxon>Eurotiales</taxon>
        <taxon>Aspergillaceae</taxon>
        <taxon>Aspergillus</taxon>
    </lineage>
</organism>
<dbReference type="InterPro" id="IPR054722">
    <property type="entry name" value="PolX-like_BBD"/>
</dbReference>
<dbReference type="Gene3D" id="3.30.420.10">
    <property type="entry name" value="Ribonuclease H-like superfamily/Ribonuclease H"/>
    <property type="match status" value="1"/>
</dbReference>
<keyword evidence="3" id="KW-0694">RNA-binding</keyword>
<dbReference type="Gene3D" id="2.40.50.40">
    <property type="match status" value="1"/>
</dbReference>
<feature type="compositionally biased region" description="Basic and acidic residues" evidence="4">
    <location>
        <begin position="1071"/>
        <end position="1089"/>
    </location>
</feature>
<dbReference type="SUPFAM" id="SSF56672">
    <property type="entry name" value="DNA/RNA polymerases"/>
    <property type="match status" value="1"/>
</dbReference>
<dbReference type="InterPro" id="IPR043502">
    <property type="entry name" value="DNA/RNA_pol_sf"/>
</dbReference>
<dbReference type="GO" id="GO:0003723">
    <property type="term" value="F:RNA binding"/>
    <property type="evidence" value="ECO:0007669"/>
    <property type="project" value="UniProtKB-KW"/>
</dbReference>
<dbReference type="CDD" id="cd09272">
    <property type="entry name" value="RNase_HI_RT_Ty1"/>
    <property type="match status" value="1"/>
</dbReference>
<feature type="compositionally biased region" description="Basic residues" evidence="4">
    <location>
        <begin position="674"/>
        <end position="683"/>
    </location>
</feature>
<dbReference type="Pfam" id="PF13976">
    <property type="entry name" value="gag_pre-integrs"/>
    <property type="match status" value="1"/>
</dbReference>
<dbReference type="Pfam" id="PF22936">
    <property type="entry name" value="Pol_BBD"/>
    <property type="match status" value="1"/>
</dbReference>
<keyword evidence="2" id="KW-0645">Protease</keyword>
<dbReference type="EMBL" id="BDHI01000014">
    <property type="protein sequence ID" value="GCB21829.1"/>
    <property type="molecule type" value="Genomic_DNA"/>
</dbReference>
<name>A0A401KRH8_ASPAW</name>
<feature type="region of interest" description="Disordered" evidence="4">
    <location>
        <begin position="443"/>
        <end position="469"/>
    </location>
</feature>
<dbReference type="InterPro" id="IPR013103">
    <property type="entry name" value="RVT_2"/>
</dbReference>
<dbReference type="GO" id="GO:0005634">
    <property type="term" value="C:nucleus"/>
    <property type="evidence" value="ECO:0007669"/>
    <property type="project" value="UniProtKB-ARBA"/>
</dbReference>
<keyword evidence="2" id="KW-0064">Aspartyl protease</keyword>
<evidence type="ECO:0000256" key="1">
    <source>
        <dbReference type="ARBA" id="ARBA00011353"/>
    </source>
</evidence>
<feature type="region of interest" description="Disordered" evidence="4">
    <location>
        <begin position="248"/>
        <end position="283"/>
    </location>
</feature>
<dbReference type="InterPro" id="IPR023780">
    <property type="entry name" value="Chromo_domain"/>
</dbReference>
<dbReference type="GO" id="GO:0004190">
    <property type="term" value="F:aspartic-type endopeptidase activity"/>
    <property type="evidence" value="ECO:0007669"/>
    <property type="project" value="UniProtKB-KW"/>
</dbReference>
<dbReference type="InterPro" id="IPR001584">
    <property type="entry name" value="Integrase_cat-core"/>
</dbReference>
<evidence type="ECO:0000313" key="8">
    <source>
        <dbReference type="Proteomes" id="UP000286921"/>
    </source>
</evidence>